<name>A0A0M9AGU7_THEAQ</name>
<evidence type="ECO:0000256" key="2">
    <source>
        <dbReference type="ARBA" id="ARBA00010961"/>
    </source>
</evidence>
<evidence type="ECO:0000313" key="7">
    <source>
        <dbReference type="EMBL" id="KOX91158.1"/>
    </source>
</evidence>
<dbReference type="GO" id="GO:0006313">
    <property type="term" value="P:DNA transposition"/>
    <property type="evidence" value="ECO:0007669"/>
    <property type="project" value="UniProtKB-UniRule"/>
</dbReference>
<dbReference type="GO" id="GO:0003677">
    <property type="term" value="F:DNA binding"/>
    <property type="evidence" value="ECO:0007669"/>
    <property type="project" value="UniProtKB-UniRule"/>
</dbReference>
<reference evidence="7 8" key="1">
    <citation type="submission" date="2015-07" db="EMBL/GenBank/DDBJ databases">
        <authorList>
            <person name="Noorani M."/>
        </authorList>
    </citation>
    <scope>NUCLEOTIDE SEQUENCE [LARGE SCALE GENOMIC DNA]</scope>
    <source>
        <strain evidence="8">ATCC 25104 / DSM 625 / JCM 10724 / NBRC 103206 / NCIMB 11243 / YT-1</strain>
    </source>
</reference>
<accession>A0A0M9AGU7</accession>
<dbReference type="Pfam" id="PF00872">
    <property type="entry name" value="Transposase_mut"/>
    <property type="match status" value="1"/>
</dbReference>
<dbReference type="Proteomes" id="UP000037685">
    <property type="component" value="Unassembled WGS sequence"/>
</dbReference>
<gene>
    <name evidence="7" type="ORF">BVI061214_00117</name>
</gene>
<keyword evidence="6" id="KW-0814">Transposable element</keyword>
<comment type="caution">
    <text evidence="7">The sequence shown here is derived from an EMBL/GenBank/DDBJ whole genome shotgun (WGS) entry which is preliminary data.</text>
</comment>
<protein>
    <recommendedName>
        <fullName evidence="6">Mutator family transposase</fullName>
    </recommendedName>
</protein>
<dbReference type="AlphaFoldDB" id="A0A0M9AGU7"/>
<dbReference type="GO" id="GO:0004803">
    <property type="term" value="F:transposase activity"/>
    <property type="evidence" value="ECO:0007669"/>
    <property type="project" value="UniProtKB-UniRule"/>
</dbReference>
<dbReference type="PANTHER" id="PTHR33217">
    <property type="entry name" value="TRANSPOSASE FOR INSERTION SEQUENCE ELEMENT IS1081"/>
    <property type="match status" value="1"/>
</dbReference>
<keyword evidence="3 6" id="KW-0815">Transposition</keyword>
<evidence type="ECO:0000313" key="8">
    <source>
        <dbReference type="Proteomes" id="UP000037685"/>
    </source>
</evidence>
<keyword evidence="5 6" id="KW-0233">DNA recombination</keyword>
<proteinExistence type="inferred from homology"/>
<evidence type="ECO:0000256" key="5">
    <source>
        <dbReference type="ARBA" id="ARBA00023172"/>
    </source>
</evidence>
<sequence>MELAYPYLYLDAAYFKVNWGGRVVDLALLVAVGVNEGGYRGHGRSPYILVLVVEPAGGERKEAWRNLLKGLVERGLRGVRLVISDDHPSIRQAVMAELPGASWQRCVVHFMRNVLAHVPQSERGVVAEELQEVFVARRRGTAESLARGFVERYRDRYRRAVEVFAQGLGEALTYLDFPSGHQRHIKSTNVLERLIREVKRRTRVVGVFPGEGSLVNLATVVMLRATEDWAFRRYLDMGPLWAAEEKPTKIAT</sequence>
<dbReference type="InterPro" id="IPR001207">
    <property type="entry name" value="Transposase_mutator"/>
</dbReference>
<evidence type="ECO:0000256" key="3">
    <source>
        <dbReference type="ARBA" id="ARBA00022578"/>
    </source>
</evidence>
<evidence type="ECO:0000256" key="1">
    <source>
        <dbReference type="ARBA" id="ARBA00002190"/>
    </source>
</evidence>
<comment type="similarity">
    <text evidence="2 6">Belongs to the transposase mutator family.</text>
</comment>
<evidence type="ECO:0000256" key="4">
    <source>
        <dbReference type="ARBA" id="ARBA00023125"/>
    </source>
</evidence>
<dbReference type="EMBL" id="LHCI01000105">
    <property type="protein sequence ID" value="KOX91158.1"/>
    <property type="molecule type" value="Genomic_DNA"/>
</dbReference>
<organism evidence="7 8">
    <name type="scientific">Thermus aquaticus</name>
    <dbReference type="NCBI Taxonomy" id="271"/>
    <lineage>
        <taxon>Bacteria</taxon>
        <taxon>Thermotogati</taxon>
        <taxon>Deinococcota</taxon>
        <taxon>Deinococci</taxon>
        <taxon>Thermales</taxon>
        <taxon>Thermaceae</taxon>
        <taxon>Thermus</taxon>
    </lineage>
</organism>
<keyword evidence="4 6" id="KW-0238">DNA-binding</keyword>
<comment type="function">
    <text evidence="1 6">Required for the transposition of the insertion element.</text>
</comment>
<dbReference type="PANTHER" id="PTHR33217:SF7">
    <property type="entry name" value="TRANSPOSASE FOR INSERTION SEQUENCE ELEMENT IS1081"/>
    <property type="match status" value="1"/>
</dbReference>
<evidence type="ECO:0000256" key="6">
    <source>
        <dbReference type="RuleBase" id="RU365089"/>
    </source>
</evidence>
<dbReference type="PATRIC" id="fig|271.14.peg.202"/>